<keyword evidence="4" id="KW-1185">Reference proteome</keyword>
<evidence type="ECO:0000313" key="4">
    <source>
        <dbReference type="Proteomes" id="UP000828390"/>
    </source>
</evidence>
<dbReference type="Proteomes" id="UP000828390">
    <property type="component" value="Unassembled WGS sequence"/>
</dbReference>
<keyword evidence="2" id="KW-0732">Signal</keyword>
<gene>
    <name evidence="3" type="ORF">DPMN_182904</name>
</gene>
<feature type="chain" id="PRO_5039481844" evidence="2">
    <location>
        <begin position="29"/>
        <end position="70"/>
    </location>
</feature>
<organism evidence="3 4">
    <name type="scientific">Dreissena polymorpha</name>
    <name type="common">Zebra mussel</name>
    <name type="synonym">Mytilus polymorpha</name>
    <dbReference type="NCBI Taxonomy" id="45954"/>
    <lineage>
        <taxon>Eukaryota</taxon>
        <taxon>Metazoa</taxon>
        <taxon>Spiralia</taxon>
        <taxon>Lophotrochozoa</taxon>
        <taxon>Mollusca</taxon>
        <taxon>Bivalvia</taxon>
        <taxon>Autobranchia</taxon>
        <taxon>Heteroconchia</taxon>
        <taxon>Euheterodonta</taxon>
        <taxon>Imparidentia</taxon>
        <taxon>Neoheterodontei</taxon>
        <taxon>Myida</taxon>
        <taxon>Dreissenoidea</taxon>
        <taxon>Dreissenidae</taxon>
        <taxon>Dreissena</taxon>
    </lineage>
</organism>
<name>A0A9D4DGD5_DREPO</name>
<reference evidence="3" key="2">
    <citation type="submission" date="2020-11" db="EMBL/GenBank/DDBJ databases">
        <authorList>
            <person name="McCartney M.A."/>
            <person name="Auch B."/>
            <person name="Kono T."/>
            <person name="Mallez S."/>
            <person name="Becker A."/>
            <person name="Gohl D.M."/>
            <person name="Silverstein K.A.T."/>
            <person name="Koren S."/>
            <person name="Bechman K.B."/>
            <person name="Herman A."/>
            <person name="Abrahante J.E."/>
            <person name="Garbe J."/>
        </authorList>
    </citation>
    <scope>NUCLEOTIDE SEQUENCE</scope>
    <source>
        <strain evidence="3">Duluth1</strain>
        <tissue evidence="3">Whole animal</tissue>
    </source>
</reference>
<reference evidence="3" key="1">
    <citation type="journal article" date="2019" name="bioRxiv">
        <title>The Genome of the Zebra Mussel, Dreissena polymorpha: A Resource for Invasive Species Research.</title>
        <authorList>
            <person name="McCartney M.A."/>
            <person name="Auch B."/>
            <person name="Kono T."/>
            <person name="Mallez S."/>
            <person name="Zhang Y."/>
            <person name="Obille A."/>
            <person name="Becker A."/>
            <person name="Abrahante J.E."/>
            <person name="Garbe J."/>
            <person name="Badalamenti J.P."/>
            <person name="Herman A."/>
            <person name="Mangelson H."/>
            <person name="Liachko I."/>
            <person name="Sullivan S."/>
            <person name="Sone E.D."/>
            <person name="Koren S."/>
            <person name="Silverstein K.A.T."/>
            <person name="Beckman K.B."/>
            <person name="Gohl D.M."/>
        </authorList>
    </citation>
    <scope>NUCLEOTIDE SEQUENCE</scope>
    <source>
        <strain evidence="3">Duluth1</strain>
        <tissue evidence="3">Whole animal</tissue>
    </source>
</reference>
<dbReference type="EMBL" id="JAIWYP010000010">
    <property type="protein sequence ID" value="KAH3748458.1"/>
    <property type="molecule type" value="Genomic_DNA"/>
</dbReference>
<evidence type="ECO:0000313" key="3">
    <source>
        <dbReference type="EMBL" id="KAH3748458.1"/>
    </source>
</evidence>
<comment type="caution">
    <text evidence="3">The sequence shown here is derived from an EMBL/GenBank/DDBJ whole genome shotgun (WGS) entry which is preliminary data.</text>
</comment>
<feature type="region of interest" description="Disordered" evidence="1">
    <location>
        <begin position="49"/>
        <end position="70"/>
    </location>
</feature>
<protein>
    <submittedName>
        <fullName evidence="3">Uncharacterized protein</fullName>
    </submittedName>
</protein>
<evidence type="ECO:0000256" key="2">
    <source>
        <dbReference type="SAM" id="SignalP"/>
    </source>
</evidence>
<accession>A0A9D4DGD5</accession>
<proteinExistence type="predicted"/>
<sequence>MASKRRNRGIVFLTNTSLLLTTLREMDALVCQLQAIVNQFKQWSVCKPGKARHLRPPPTPPARLASKVPY</sequence>
<dbReference type="AlphaFoldDB" id="A0A9D4DGD5"/>
<feature type="signal peptide" evidence="2">
    <location>
        <begin position="1"/>
        <end position="28"/>
    </location>
</feature>
<evidence type="ECO:0000256" key="1">
    <source>
        <dbReference type="SAM" id="MobiDB-lite"/>
    </source>
</evidence>